<evidence type="ECO:0000313" key="7">
    <source>
        <dbReference type="EMBL" id="MDP9651066.1"/>
    </source>
</evidence>
<keyword evidence="4" id="KW-0067">ATP-binding</keyword>
<reference evidence="7" key="1">
    <citation type="submission" date="2023-07" db="EMBL/GenBank/DDBJ databases">
        <title>Sorghum-associated microbial communities from plants grown in Nebraska, USA.</title>
        <authorList>
            <person name="Schachtman D."/>
        </authorList>
    </citation>
    <scope>NUCLEOTIDE SEQUENCE</scope>
    <source>
        <strain evidence="7">DS1061</strain>
    </source>
</reference>
<dbReference type="GO" id="GO:0004386">
    <property type="term" value="F:helicase activity"/>
    <property type="evidence" value="ECO:0007669"/>
    <property type="project" value="UniProtKB-KW"/>
</dbReference>
<evidence type="ECO:0000256" key="2">
    <source>
        <dbReference type="ARBA" id="ARBA00022801"/>
    </source>
</evidence>
<dbReference type="GO" id="GO:0005524">
    <property type="term" value="F:ATP binding"/>
    <property type="evidence" value="ECO:0007669"/>
    <property type="project" value="UniProtKB-KW"/>
</dbReference>
<evidence type="ECO:0000256" key="1">
    <source>
        <dbReference type="ARBA" id="ARBA00022741"/>
    </source>
</evidence>
<evidence type="ECO:0000313" key="8">
    <source>
        <dbReference type="Proteomes" id="UP001229486"/>
    </source>
</evidence>
<dbReference type="RefSeq" id="WP_392395780.1">
    <property type="nucleotide sequence ID" value="NZ_JAURTK010000015.1"/>
</dbReference>
<dbReference type="InterPro" id="IPR050474">
    <property type="entry name" value="Hel308_SKI2-like"/>
</dbReference>
<dbReference type="InterPro" id="IPR027417">
    <property type="entry name" value="P-loop_NTPase"/>
</dbReference>
<feature type="domain" description="Helicase C-terminal" evidence="6">
    <location>
        <begin position="514"/>
        <end position="695"/>
    </location>
</feature>
<dbReference type="Pfam" id="PF00271">
    <property type="entry name" value="Helicase_C"/>
    <property type="match status" value="1"/>
</dbReference>
<comment type="caution">
    <text evidence="7">The sequence shown here is derived from an EMBL/GenBank/DDBJ whole genome shotgun (WGS) entry which is preliminary data.</text>
</comment>
<dbReference type="InterPro" id="IPR001650">
    <property type="entry name" value="Helicase_C-like"/>
</dbReference>
<dbReference type="GO" id="GO:0003676">
    <property type="term" value="F:nucleic acid binding"/>
    <property type="evidence" value="ECO:0007669"/>
    <property type="project" value="InterPro"/>
</dbReference>
<dbReference type="PANTHER" id="PTHR47961:SF6">
    <property type="entry name" value="DNA-DIRECTED DNA POLYMERASE"/>
    <property type="match status" value="1"/>
</dbReference>
<dbReference type="Pfam" id="PF00270">
    <property type="entry name" value="DEAD"/>
    <property type="match status" value="1"/>
</dbReference>
<name>A0AB73IM23_9BURK</name>
<proteinExistence type="predicted"/>
<dbReference type="EMBL" id="JAURTK010000015">
    <property type="protein sequence ID" value="MDP9651066.1"/>
    <property type="molecule type" value="Genomic_DNA"/>
</dbReference>
<dbReference type="SMART" id="SM00490">
    <property type="entry name" value="HELICc"/>
    <property type="match status" value="1"/>
</dbReference>
<dbReference type="SMART" id="SM00487">
    <property type="entry name" value="DEXDc"/>
    <property type="match status" value="1"/>
</dbReference>
<accession>A0AB73IM23</accession>
<evidence type="ECO:0000256" key="3">
    <source>
        <dbReference type="ARBA" id="ARBA00022806"/>
    </source>
</evidence>
<feature type="domain" description="Helicase ATP-binding" evidence="5">
    <location>
        <begin position="236"/>
        <end position="409"/>
    </location>
</feature>
<dbReference type="SUPFAM" id="SSF52540">
    <property type="entry name" value="P-loop containing nucleoside triphosphate hydrolases"/>
    <property type="match status" value="1"/>
</dbReference>
<dbReference type="GO" id="GO:0016787">
    <property type="term" value="F:hydrolase activity"/>
    <property type="evidence" value="ECO:0007669"/>
    <property type="project" value="UniProtKB-KW"/>
</dbReference>
<dbReference type="PROSITE" id="PS51194">
    <property type="entry name" value="HELICASE_CTER"/>
    <property type="match status" value="1"/>
</dbReference>
<sequence>MRATLQHWINDADSVRHLRFFSIAQTPIQLARITNRPEDYYISLVGELFRSMDADASRDDWAQLGNAFLQFSIETSDEQLRQHGIAREEATLYAAASFYFGDYPASACLAMRRGARPSENQSLQAACYDFLARPPVLESEFALAVRESLRAGDMPRLARMTESTRLAERRALQEGPGPWIAAKLLHRLLTSFNRSHVRAVLPDGNLEFWQPLVASLLDRQPSTWEFFPSQIDAIHGGLLASVDSYSLQMPTGAGKTTLCETLLYWHLKRTPQDVAILLVPYRSLASELRGTLVRRLNAVGIAARCAYGGTVPSGEEIHALADVQAVVATPEALSGLLGADPDFASRIGLVICDEGHLLDGGERGIGLELLLARLKARQARHTRFVFMSAIVPNIEQINGWLGGTNETVVRSSYRPAIAEFAVLRPVGDGVRMEIGLEMHPHEALERRFSIDGFLARRDFSYPNPETGRLRTHPFAPIKTQAIATARKVLPMGATAIFAANKRGAQGAIGIAETLVDQLHLPLPLPRPIDFARLDTVQKSVAYLELEYGSDWVGTAALRNGVALHHGDIPQETREVLEGLVRALDVKLVICTSTLAEGVNLPIRTLVLYSVQRRGTTGQEAMLARDIKNLVGRAGRAGANTKGLVICANPDQWQFVEPVARQSAGEAVEGSLRKLVEAITHFLARGNLPLTNEFLEANPPIYPLIDGVDATLIELLSDEMGEAQFVAMAQDLAAQTFAAQQLSAASTAHLRAVFALRAGWLVALRREGKIGWARATGARARWIDSVESGLLPRRPNWSIEADPLSDDVRLALFEWAWTLPELRQPVKRAFRLDANVDVKTVKEQFFEIATLWMRGSQYREIADHVGMPMDDLLGVCTQGISYALQTIVEQGVSLLEKKLERDGNVLAEGVRTFPDHLRFGLPNAAARLLAASGLRHRRACIQLGIALQAQPVVGPTQVRTDALASLQAHADAWRTHLGELVYQNTLSDLSSQ</sequence>
<protein>
    <recommendedName>
        <fullName evidence="9">DEAD/DEAH box helicase</fullName>
    </recommendedName>
</protein>
<keyword evidence="2" id="KW-0378">Hydrolase</keyword>
<gene>
    <name evidence="7" type="ORF">J2793_006541</name>
</gene>
<organism evidence="7 8">
    <name type="scientific">Paraburkholderia caledonica</name>
    <dbReference type="NCBI Taxonomy" id="134536"/>
    <lineage>
        <taxon>Bacteria</taxon>
        <taxon>Pseudomonadati</taxon>
        <taxon>Pseudomonadota</taxon>
        <taxon>Betaproteobacteria</taxon>
        <taxon>Burkholderiales</taxon>
        <taxon>Burkholderiaceae</taxon>
        <taxon>Paraburkholderia</taxon>
    </lineage>
</organism>
<evidence type="ECO:0000256" key="4">
    <source>
        <dbReference type="ARBA" id="ARBA00022840"/>
    </source>
</evidence>
<dbReference type="Gene3D" id="3.40.50.300">
    <property type="entry name" value="P-loop containing nucleotide triphosphate hydrolases"/>
    <property type="match status" value="2"/>
</dbReference>
<dbReference type="InterPro" id="IPR011545">
    <property type="entry name" value="DEAD/DEAH_box_helicase_dom"/>
</dbReference>
<keyword evidence="1" id="KW-0547">Nucleotide-binding</keyword>
<evidence type="ECO:0000259" key="6">
    <source>
        <dbReference type="PROSITE" id="PS51194"/>
    </source>
</evidence>
<keyword evidence="3" id="KW-0347">Helicase</keyword>
<dbReference type="PANTHER" id="PTHR47961">
    <property type="entry name" value="DNA POLYMERASE THETA, PUTATIVE (AFU_ORTHOLOGUE AFUA_1G05260)-RELATED"/>
    <property type="match status" value="1"/>
</dbReference>
<dbReference type="Proteomes" id="UP001229486">
    <property type="component" value="Unassembled WGS sequence"/>
</dbReference>
<evidence type="ECO:0000259" key="5">
    <source>
        <dbReference type="PROSITE" id="PS51192"/>
    </source>
</evidence>
<dbReference type="AlphaFoldDB" id="A0AB73IM23"/>
<dbReference type="PROSITE" id="PS51192">
    <property type="entry name" value="HELICASE_ATP_BIND_1"/>
    <property type="match status" value="1"/>
</dbReference>
<dbReference type="InterPro" id="IPR014001">
    <property type="entry name" value="Helicase_ATP-bd"/>
</dbReference>
<evidence type="ECO:0008006" key="9">
    <source>
        <dbReference type="Google" id="ProtNLM"/>
    </source>
</evidence>